<dbReference type="EMBL" id="JACCAA010000001">
    <property type="protein sequence ID" value="NYG59595.1"/>
    <property type="molecule type" value="Genomic_DNA"/>
</dbReference>
<evidence type="ECO:0000256" key="1">
    <source>
        <dbReference type="ARBA" id="ARBA00003818"/>
    </source>
</evidence>
<proteinExistence type="inferred from homology"/>
<evidence type="ECO:0000256" key="5">
    <source>
        <dbReference type="ARBA" id="ARBA00031122"/>
    </source>
</evidence>
<evidence type="ECO:0000256" key="4">
    <source>
        <dbReference type="ARBA" id="ARBA00020586"/>
    </source>
</evidence>
<evidence type="ECO:0000256" key="3">
    <source>
        <dbReference type="ARBA" id="ARBA00007832"/>
    </source>
</evidence>
<name>A0A7Y9UVY3_9ACTN</name>
<dbReference type="Proteomes" id="UP000540656">
    <property type="component" value="Unassembled WGS sequence"/>
</dbReference>
<dbReference type="SUPFAM" id="SSF55729">
    <property type="entry name" value="Acyl-CoA N-acyltransferases (Nat)"/>
    <property type="match status" value="1"/>
</dbReference>
<sequence length="782" mass="85951">MSAHEPRVTFEPVDVERDAALLHEWVTHPRSVYWMMGETTPAEVAVEYGAIAANPHHHAWLGRVDGEPAFLAETYDPQHSELAGLPDLRAGDIGMHVLVAPTSAPVSGFTTRVFTSVMEFCFEDPSVTRVVVEPDVRNQKIAALNAAAGFVVAREIPLHSKTAALSFCTREAFAASRERDGDRTPRPVPAAADHLNPENLERAQAALVAKAIAEFSHERLLAPRATQQGWRLTSPGGQSTYDFTAQRFALEHWVLDPASVVRTVDGAPRPLDVQEFIVEFAVLLGIPDALLPTYLEELASTLASAAWKLSNSVLSAQELLGADYQAIEAAMTEGHPSFVANNGRIGYGSDDFAAYAPETGSDVRLVWVAVRRSAARLSLSAGLDEANLYRAELGQARLEQFEGVLTELGLSPADYLYLPLHPWQWTNRVTITFAPDVARRDIVFLGESQDDYRAQQSIRTFFNRTQPERSYVKTALAIQNMGFLRGLSPRYMAGTPEINDWVHELVQGDEELQARGFGVLREWAAIGYTGDAFHALGFTSPYQKMLAALWRESPFSGGRLAAGERLATMASLLHRDAKGNSLVAALVTASPLTPTEWVRSYLRAYLRPLVHCLLAHDLVFMPHGENLVMVLRDDVPVRLLMKDIGEEVAVLGNGPLPAAVERIRAEVPLEEQSLSIHTDVFDGFLRHLSAILDGDGTLPQASFWGLVRECIEDHLADHPELAEAAARQDLLRPEFRHSCLNRLQLRNTLQMVDLADQSSSLIFAGTLENPAAPSWSPADVVG</sequence>
<dbReference type="RefSeq" id="WP_179502626.1">
    <property type="nucleotide sequence ID" value="NZ_JACCAA010000001.1"/>
</dbReference>
<gene>
    <name evidence="7" type="ORF">BJ980_002518</name>
</gene>
<dbReference type="Gene3D" id="3.30.310.280">
    <property type="match status" value="1"/>
</dbReference>
<dbReference type="Pfam" id="PF13523">
    <property type="entry name" value="Acetyltransf_8"/>
    <property type="match status" value="1"/>
</dbReference>
<evidence type="ECO:0000256" key="2">
    <source>
        <dbReference type="ARBA" id="ARBA00005102"/>
    </source>
</evidence>
<accession>A0A7Y9UVY3</accession>
<dbReference type="InterPro" id="IPR019432">
    <property type="entry name" value="Acyltransferase_MbtK/IucB-like"/>
</dbReference>
<dbReference type="Gene3D" id="3.40.630.30">
    <property type="match status" value="1"/>
</dbReference>
<dbReference type="PANTHER" id="PTHR34384:SF6">
    <property type="entry name" value="STAPHYLOFERRIN B SYNTHASE"/>
    <property type="match status" value="1"/>
</dbReference>
<evidence type="ECO:0000313" key="7">
    <source>
        <dbReference type="EMBL" id="NYG59595.1"/>
    </source>
</evidence>
<dbReference type="Gene3D" id="6.10.250.3370">
    <property type="match status" value="1"/>
</dbReference>
<dbReference type="GO" id="GO:0016881">
    <property type="term" value="F:acid-amino acid ligase activity"/>
    <property type="evidence" value="ECO:0007669"/>
    <property type="project" value="UniProtKB-ARBA"/>
</dbReference>
<dbReference type="AlphaFoldDB" id="A0A7Y9UVY3"/>
<reference evidence="7 8" key="1">
    <citation type="submission" date="2020-07" db="EMBL/GenBank/DDBJ databases">
        <title>Sequencing the genomes of 1000 actinobacteria strains.</title>
        <authorList>
            <person name="Klenk H.-P."/>
        </authorList>
    </citation>
    <scope>NUCLEOTIDE SEQUENCE [LARGE SCALE GENOMIC DNA]</scope>
    <source>
        <strain evidence="7 8">DSM 23819</strain>
    </source>
</reference>
<comment type="function">
    <text evidence="1">Acyltransferase required for the direct transfer of medium- to long-chain fatty acyl moieties from a carrier protein (MbtL) on to the epsilon-amino group of lysine residue in the mycobactin core.</text>
</comment>
<dbReference type="GO" id="GO:0016746">
    <property type="term" value="F:acyltransferase activity"/>
    <property type="evidence" value="ECO:0007669"/>
    <property type="project" value="InterPro"/>
</dbReference>
<dbReference type="UniPathway" id="UPA00011"/>
<protein>
    <recommendedName>
        <fullName evidence="4">Lysine N-acyltransferase MbtK</fullName>
    </recommendedName>
    <alternativeName>
        <fullName evidence="5">Mycobactin synthase protein K</fullName>
    </alternativeName>
</protein>
<comment type="pathway">
    <text evidence="2">Siderophore biosynthesis; mycobactin biosynthesis.</text>
</comment>
<feature type="domain" description="Acyltransferase MbtK/IucB-like conserved" evidence="6">
    <location>
        <begin position="11"/>
        <end position="58"/>
    </location>
</feature>
<comment type="similarity">
    <text evidence="3">Belongs to the IucA/IucC family.</text>
</comment>
<evidence type="ECO:0000313" key="8">
    <source>
        <dbReference type="Proteomes" id="UP000540656"/>
    </source>
</evidence>
<dbReference type="GO" id="GO:0019290">
    <property type="term" value="P:siderophore biosynthetic process"/>
    <property type="evidence" value="ECO:0007669"/>
    <property type="project" value="InterPro"/>
</dbReference>
<dbReference type="InterPro" id="IPR016181">
    <property type="entry name" value="Acyl_CoA_acyltransferase"/>
</dbReference>
<dbReference type="Gene3D" id="1.10.510.40">
    <property type="match status" value="1"/>
</dbReference>
<dbReference type="InterPro" id="IPR007310">
    <property type="entry name" value="Aerobactin_biosyn_IucA/IucC_N"/>
</dbReference>
<dbReference type="Pfam" id="PF06276">
    <property type="entry name" value="FhuF"/>
    <property type="match status" value="1"/>
</dbReference>
<keyword evidence="7" id="KW-0808">Transferase</keyword>
<evidence type="ECO:0000259" key="6">
    <source>
        <dbReference type="SMART" id="SM01006"/>
    </source>
</evidence>
<dbReference type="InterPro" id="IPR037455">
    <property type="entry name" value="LucA/IucC-like"/>
</dbReference>
<keyword evidence="8" id="KW-1185">Reference proteome</keyword>
<organism evidence="7 8">
    <name type="scientific">Nocardioides daedukensis</name>
    <dbReference type="NCBI Taxonomy" id="634462"/>
    <lineage>
        <taxon>Bacteria</taxon>
        <taxon>Bacillati</taxon>
        <taxon>Actinomycetota</taxon>
        <taxon>Actinomycetes</taxon>
        <taxon>Propionibacteriales</taxon>
        <taxon>Nocardioidaceae</taxon>
        <taxon>Nocardioides</taxon>
    </lineage>
</organism>
<dbReference type="InterPro" id="IPR022770">
    <property type="entry name" value="IucA/IucC-like_C"/>
</dbReference>
<comment type="caution">
    <text evidence="7">The sequence shown here is derived from an EMBL/GenBank/DDBJ whole genome shotgun (WGS) entry which is preliminary data.</text>
</comment>
<dbReference type="PANTHER" id="PTHR34384">
    <property type="entry name" value="L-2,3-DIAMINOPROPANOATE--CITRATE LIGASE"/>
    <property type="match status" value="1"/>
</dbReference>
<dbReference type="Pfam" id="PF04183">
    <property type="entry name" value="IucA_IucC"/>
    <property type="match status" value="1"/>
</dbReference>
<dbReference type="SMART" id="SM01006">
    <property type="entry name" value="AlcB"/>
    <property type="match status" value="1"/>
</dbReference>